<feature type="transmembrane region" description="Helical" evidence="6">
    <location>
        <begin position="345"/>
        <end position="376"/>
    </location>
</feature>
<name>A0A562J947_9BACI</name>
<organism evidence="8 9">
    <name type="scientific">Cytobacillus oceanisediminis</name>
    <dbReference type="NCBI Taxonomy" id="665099"/>
    <lineage>
        <taxon>Bacteria</taxon>
        <taxon>Bacillati</taxon>
        <taxon>Bacillota</taxon>
        <taxon>Bacilli</taxon>
        <taxon>Bacillales</taxon>
        <taxon>Bacillaceae</taxon>
        <taxon>Cytobacillus</taxon>
    </lineage>
</organism>
<gene>
    <name evidence="8" type="ORF">IQ19_04870</name>
</gene>
<dbReference type="AlphaFoldDB" id="A0A562J947"/>
<dbReference type="GeneID" id="65405944"/>
<keyword evidence="5 6" id="KW-0472">Membrane</keyword>
<evidence type="ECO:0000313" key="9">
    <source>
        <dbReference type="Proteomes" id="UP000318667"/>
    </source>
</evidence>
<dbReference type="PANTHER" id="PTHR23526">
    <property type="entry name" value="INTEGRAL MEMBRANE TRANSPORT PROTEIN-RELATED"/>
    <property type="match status" value="1"/>
</dbReference>
<protein>
    <submittedName>
        <fullName evidence="8">Putative MFS family arabinose efflux permease</fullName>
    </submittedName>
</protein>
<feature type="transmembrane region" description="Helical" evidence="6">
    <location>
        <begin position="159"/>
        <end position="180"/>
    </location>
</feature>
<feature type="transmembrane region" description="Helical" evidence="6">
    <location>
        <begin position="41"/>
        <end position="62"/>
    </location>
</feature>
<feature type="transmembrane region" description="Helical" evidence="6">
    <location>
        <begin position="74"/>
        <end position="91"/>
    </location>
</feature>
<dbReference type="InterPro" id="IPR001958">
    <property type="entry name" value="Tet-R_TetA/multi-R_MdtG-like"/>
</dbReference>
<feature type="transmembrane region" description="Helical" evidence="6">
    <location>
        <begin position="273"/>
        <end position="289"/>
    </location>
</feature>
<dbReference type="InterPro" id="IPR052528">
    <property type="entry name" value="Sugar_transport-like"/>
</dbReference>
<evidence type="ECO:0000256" key="1">
    <source>
        <dbReference type="ARBA" id="ARBA00004651"/>
    </source>
</evidence>
<feature type="transmembrane region" description="Helical" evidence="6">
    <location>
        <begin position="212"/>
        <end position="233"/>
    </location>
</feature>
<evidence type="ECO:0000313" key="8">
    <source>
        <dbReference type="EMBL" id="TWH79657.1"/>
    </source>
</evidence>
<dbReference type="InterPro" id="IPR036259">
    <property type="entry name" value="MFS_trans_sf"/>
</dbReference>
<dbReference type="SUPFAM" id="SSF103473">
    <property type="entry name" value="MFS general substrate transporter"/>
    <property type="match status" value="1"/>
</dbReference>
<dbReference type="GO" id="GO:0022857">
    <property type="term" value="F:transmembrane transporter activity"/>
    <property type="evidence" value="ECO:0007669"/>
    <property type="project" value="InterPro"/>
</dbReference>
<sequence length="389" mass="42640">MIKKRLDRYLVFMCTCLFTVSIAGSRPLIPLYAKQLGAENIHIGVIIALFSMLPLLLSVKTGTVIDYIGVKKPLIFSIVIGSISMLILSISRDYIGIYISQIFAGFAHLVFVLSIQSYAGHFSKNKLREYYIAIFSIAVASGSFAGPVISGFLTDTISYSYAFLVLGLIILIALPLSWLFHEIQIKAPKSIEPHEKAEKAFRLLQDSHLRKAILISSLVLLVKDAYIAFFPLLAAEKGVSTSVIGVIISLNAAAGILIRSILPWIVQRYKRKMIIIISIIMAGIIYMINPFVDHVIWLCILGFILGFCSGIGQPLSIFVTIIALPKDRIAEGLGLRLMFNKVTQVVAPLSLGAVSGVVGMSGVFYLCGAVILAGGIQPCKSLFYKKYKR</sequence>
<dbReference type="CDD" id="cd17325">
    <property type="entry name" value="MFS_MdtG_SLC18_like"/>
    <property type="match status" value="1"/>
</dbReference>
<dbReference type="EMBL" id="VLKI01000022">
    <property type="protein sequence ID" value="TWH79657.1"/>
    <property type="molecule type" value="Genomic_DNA"/>
</dbReference>
<dbReference type="PRINTS" id="PR01035">
    <property type="entry name" value="TCRTETA"/>
</dbReference>
<dbReference type="Pfam" id="PF07690">
    <property type="entry name" value="MFS_1"/>
    <property type="match status" value="1"/>
</dbReference>
<evidence type="ECO:0000256" key="3">
    <source>
        <dbReference type="ARBA" id="ARBA00022692"/>
    </source>
</evidence>
<dbReference type="InterPro" id="IPR011701">
    <property type="entry name" value="MFS"/>
</dbReference>
<proteinExistence type="predicted"/>
<evidence type="ECO:0000256" key="5">
    <source>
        <dbReference type="ARBA" id="ARBA00023136"/>
    </source>
</evidence>
<dbReference type="RefSeq" id="WP_144545695.1">
    <property type="nucleotide sequence ID" value="NZ_CBCSDC010000045.1"/>
</dbReference>
<feature type="transmembrane region" description="Helical" evidence="6">
    <location>
        <begin position="97"/>
        <end position="118"/>
    </location>
</feature>
<feature type="transmembrane region" description="Helical" evidence="6">
    <location>
        <begin position="130"/>
        <end position="153"/>
    </location>
</feature>
<dbReference type="Gene3D" id="1.20.1250.20">
    <property type="entry name" value="MFS general substrate transporter like domains"/>
    <property type="match status" value="1"/>
</dbReference>
<keyword evidence="2" id="KW-0813">Transport</keyword>
<dbReference type="InterPro" id="IPR020846">
    <property type="entry name" value="MFS_dom"/>
</dbReference>
<keyword evidence="3 6" id="KW-0812">Transmembrane</keyword>
<dbReference type="Proteomes" id="UP000318667">
    <property type="component" value="Unassembled WGS sequence"/>
</dbReference>
<dbReference type="GO" id="GO:0005886">
    <property type="term" value="C:plasma membrane"/>
    <property type="evidence" value="ECO:0007669"/>
    <property type="project" value="UniProtKB-SubCell"/>
</dbReference>
<evidence type="ECO:0000259" key="7">
    <source>
        <dbReference type="PROSITE" id="PS50850"/>
    </source>
</evidence>
<evidence type="ECO:0000256" key="2">
    <source>
        <dbReference type="ARBA" id="ARBA00022448"/>
    </source>
</evidence>
<feature type="transmembrane region" description="Helical" evidence="6">
    <location>
        <begin position="295"/>
        <end position="324"/>
    </location>
</feature>
<keyword evidence="4 6" id="KW-1133">Transmembrane helix</keyword>
<dbReference type="PANTHER" id="PTHR23526:SF4">
    <property type="entry name" value="INTEGRAL MEMBRANE TRANSPORT PROTEIN"/>
    <property type="match status" value="1"/>
</dbReference>
<feature type="transmembrane region" description="Helical" evidence="6">
    <location>
        <begin position="239"/>
        <end position="261"/>
    </location>
</feature>
<reference evidence="8 9" key="1">
    <citation type="journal article" date="2015" name="Stand. Genomic Sci.">
        <title>Genomic Encyclopedia of Bacterial and Archaeal Type Strains, Phase III: the genomes of soil and plant-associated and newly described type strains.</title>
        <authorList>
            <person name="Whitman W.B."/>
            <person name="Woyke T."/>
            <person name="Klenk H.P."/>
            <person name="Zhou Y."/>
            <person name="Lilburn T.G."/>
            <person name="Beck B.J."/>
            <person name="De Vos P."/>
            <person name="Vandamme P."/>
            <person name="Eisen J.A."/>
            <person name="Garrity G."/>
            <person name="Hugenholtz P."/>
            <person name="Kyrpides N.C."/>
        </authorList>
    </citation>
    <scope>NUCLEOTIDE SEQUENCE [LARGE SCALE GENOMIC DNA]</scope>
    <source>
        <strain evidence="8 9">CGMCC 1.10115</strain>
    </source>
</reference>
<feature type="domain" description="Major facilitator superfamily (MFS) profile" evidence="7">
    <location>
        <begin position="1"/>
        <end position="386"/>
    </location>
</feature>
<keyword evidence="9" id="KW-1185">Reference proteome</keyword>
<evidence type="ECO:0000256" key="4">
    <source>
        <dbReference type="ARBA" id="ARBA00022989"/>
    </source>
</evidence>
<accession>A0A562J947</accession>
<comment type="caution">
    <text evidence="8">The sequence shown here is derived from an EMBL/GenBank/DDBJ whole genome shotgun (WGS) entry which is preliminary data.</text>
</comment>
<evidence type="ECO:0000256" key="6">
    <source>
        <dbReference type="SAM" id="Phobius"/>
    </source>
</evidence>
<dbReference type="PROSITE" id="PS50850">
    <property type="entry name" value="MFS"/>
    <property type="match status" value="1"/>
</dbReference>
<comment type="subcellular location">
    <subcellularLocation>
        <location evidence="1">Cell membrane</location>
        <topology evidence="1">Multi-pass membrane protein</topology>
    </subcellularLocation>
</comment>
<dbReference type="OrthoDB" id="4822895at2"/>